<dbReference type="PROSITE" id="PS50011">
    <property type="entry name" value="PROTEIN_KINASE_DOM"/>
    <property type="match status" value="1"/>
</dbReference>
<evidence type="ECO:0000313" key="17">
    <source>
        <dbReference type="EMBL" id="KAL3731710.1"/>
    </source>
</evidence>
<dbReference type="EC" id="2.7.11.1" evidence="2"/>
<dbReference type="Proteomes" id="UP001634007">
    <property type="component" value="Unassembled WGS sequence"/>
</dbReference>
<sequence>MNKEDEVFHPYRLHCFGYDVLKDATNEFSGNNFIGEGGFGDVYKGWISYRTMNAAKPNKGLAIAVKRLRDKGSQGQDEWLNELRFLSKLNHPNIVKLIGYCSKNNHRIVVYEFLAKGNLENQLLREKRKELSWRTRIKIAIGAARGLDHLHSQYKPIIHRDVKASNVLLTSHFDAKISDFGLAKFGPQGDQSHVSSRVLGTRGYFAPEYITSGHLTLKTDVYSFGVVLLEIFTGSRAMRKHSNGTVGNLAQWAEPYLRDRVKLHHVMDRKLKRNFPTQEAHQFAEIILRCLHLDPKSRPTMAEVVARLEEVQSASNHDQPNSGISTHPIWGL</sequence>
<dbReference type="FunFam" id="1.10.510.10:FF:000095">
    <property type="entry name" value="protein STRUBBELIG-RECEPTOR FAMILY 8"/>
    <property type="match status" value="1"/>
</dbReference>
<comment type="subcellular location">
    <subcellularLocation>
        <location evidence="1">Cell membrane</location>
    </subcellularLocation>
</comment>
<dbReference type="GO" id="GO:0005886">
    <property type="term" value="C:plasma membrane"/>
    <property type="evidence" value="ECO:0007669"/>
    <property type="project" value="UniProtKB-SubCell"/>
</dbReference>
<feature type="compositionally biased region" description="Polar residues" evidence="15">
    <location>
        <begin position="312"/>
        <end position="325"/>
    </location>
</feature>
<dbReference type="Gene3D" id="1.10.510.10">
    <property type="entry name" value="Transferase(Phosphotransferase) domain 1"/>
    <property type="match status" value="1"/>
</dbReference>
<keyword evidence="18" id="KW-1185">Reference proteome</keyword>
<evidence type="ECO:0000256" key="3">
    <source>
        <dbReference type="ARBA" id="ARBA00022475"/>
    </source>
</evidence>
<feature type="binding site" evidence="13">
    <location>
        <position position="66"/>
    </location>
    <ligand>
        <name>ATP</name>
        <dbReference type="ChEBI" id="CHEBI:30616"/>
    </ligand>
</feature>
<keyword evidence="4 14" id="KW-0723">Serine/threonine-protein kinase</keyword>
<keyword evidence="7" id="KW-0418">Kinase</keyword>
<dbReference type="InterPro" id="IPR000719">
    <property type="entry name" value="Prot_kinase_dom"/>
</dbReference>
<evidence type="ECO:0000256" key="6">
    <source>
        <dbReference type="ARBA" id="ARBA00022741"/>
    </source>
</evidence>
<evidence type="ECO:0000313" key="18">
    <source>
        <dbReference type="Proteomes" id="UP001634007"/>
    </source>
</evidence>
<feature type="region of interest" description="Disordered" evidence="15">
    <location>
        <begin position="312"/>
        <end position="332"/>
    </location>
</feature>
<dbReference type="InterPro" id="IPR001245">
    <property type="entry name" value="Ser-Thr/Tyr_kinase_cat_dom"/>
</dbReference>
<dbReference type="EMBL" id="JBJKBG010000007">
    <property type="protein sequence ID" value="KAL3731710.1"/>
    <property type="molecule type" value="Genomic_DNA"/>
</dbReference>
<evidence type="ECO:0000259" key="16">
    <source>
        <dbReference type="PROSITE" id="PS50011"/>
    </source>
</evidence>
<dbReference type="SUPFAM" id="SSF56112">
    <property type="entry name" value="Protein kinase-like (PK-like)"/>
    <property type="match status" value="1"/>
</dbReference>
<evidence type="ECO:0000256" key="2">
    <source>
        <dbReference type="ARBA" id="ARBA00012513"/>
    </source>
</evidence>
<dbReference type="SMART" id="SM00220">
    <property type="entry name" value="S_TKc"/>
    <property type="match status" value="1"/>
</dbReference>
<keyword evidence="5" id="KW-0808">Transferase</keyword>
<dbReference type="Pfam" id="PF07714">
    <property type="entry name" value="PK_Tyr_Ser-Thr"/>
    <property type="match status" value="1"/>
</dbReference>
<accession>A0ABD3JVL2</accession>
<evidence type="ECO:0000256" key="5">
    <source>
        <dbReference type="ARBA" id="ARBA00022679"/>
    </source>
</evidence>
<evidence type="ECO:0000256" key="9">
    <source>
        <dbReference type="ARBA" id="ARBA00047899"/>
    </source>
</evidence>
<comment type="catalytic activity">
    <reaction evidence="9">
        <text>L-threonyl-[protein] + ATP = O-phospho-L-threonyl-[protein] + ADP + H(+)</text>
        <dbReference type="Rhea" id="RHEA:46608"/>
        <dbReference type="Rhea" id="RHEA-COMP:11060"/>
        <dbReference type="Rhea" id="RHEA-COMP:11605"/>
        <dbReference type="ChEBI" id="CHEBI:15378"/>
        <dbReference type="ChEBI" id="CHEBI:30013"/>
        <dbReference type="ChEBI" id="CHEBI:30616"/>
        <dbReference type="ChEBI" id="CHEBI:61977"/>
        <dbReference type="ChEBI" id="CHEBI:456216"/>
        <dbReference type="EC" id="2.7.11.1"/>
    </reaction>
</comment>
<comment type="caution">
    <text evidence="17">The sequence shown here is derived from an EMBL/GenBank/DDBJ whole genome shotgun (WGS) entry which is preliminary data.</text>
</comment>
<dbReference type="InterPro" id="IPR050823">
    <property type="entry name" value="Plant_Ser_Thr_Prot_Kinase"/>
</dbReference>
<keyword evidence="3" id="KW-0472">Membrane</keyword>
<feature type="binding site" evidence="12">
    <location>
        <position position="166"/>
    </location>
    <ligand>
        <name>Mg(2+)</name>
        <dbReference type="ChEBI" id="CHEBI:18420"/>
    </ligand>
</feature>
<feature type="active site" description="Proton acceptor" evidence="11">
    <location>
        <position position="161"/>
    </location>
</feature>
<dbReference type="PROSITE" id="PS00108">
    <property type="entry name" value="PROTEIN_KINASE_ST"/>
    <property type="match status" value="1"/>
</dbReference>
<evidence type="ECO:0000256" key="7">
    <source>
        <dbReference type="ARBA" id="ARBA00022777"/>
    </source>
</evidence>
<keyword evidence="12" id="KW-0460">Magnesium</keyword>
<name>A0ABD3JVL2_EUCGL</name>
<dbReference type="AlphaFoldDB" id="A0ABD3JVL2"/>
<feature type="domain" description="Protein kinase" evidence="16">
    <location>
        <begin position="28"/>
        <end position="330"/>
    </location>
</feature>
<dbReference type="GO" id="GO:0005524">
    <property type="term" value="F:ATP binding"/>
    <property type="evidence" value="ECO:0007669"/>
    <property type="project" value="UniProtKB-UniRule"/>
</dbReference>
<dbReference type="InterPro" id="IPR017441">
    <property type="entry name" value="Protein_kinase_ATP_BS"/>
</dbReference>
<dbReference type="PROSITE" id="PS00107">
    <property type="entry name" value="PROTEIN_KINASE_ATP"/>
    <property type="match status" value="1"/>
</dbReference>
<keyword evidence="8 13" id="KW-0067">ATP-binding</keyword>
<evidence type="ECO:0000256" key="12">
    <source>
        <dbReference type="PIRSR" id="PIRSR000615-3"/>
    </source>
</evidence>
<evidence type="ECO:0000256" key="10">
    <source>
        <dbReference type="ARBA" id="ARBA00048679"/>
    </source>
</evidence>
<evidence type="ECO:0000256" key="14">
    <source>
        <dbReference type="RuleBase" id="RU000304"/>
    </source>
</evidence>
<dbReference type="InterPro" id="IPR011009">
    <property type="entry name" value="Kinase-like_dom_sf"/>
</dbReference>
<keyword evidence="12" id="KW-0479">Metal-binding</keyword>
<keyword evidence="3" id="KW-1003">Cell membrane</keyword>
<dbReference type="GO" id="GO:0004674">
    <property type="term" value="F:protein serine/threonine kinase activity"/>
    <property type="evidence" value="ECO:0007669"/>
    <property type="project" value="UniProtKB-KW"/>
</dbReference>
<dbReference type="PANTHER" id="PTHR45621">
    <property type="entry name" value="OS01G0588500 PROTEIN-RELATED"/>
    <property type="match status" value="1"/>
</dbReference>
<comment type="catalytic activity">
    <reaction evidence="10">
        <text>L-seryl-[protein] + ATP = O-phospho-L-seryl-[protein] + ADP + H(+)</text>
        <dbReference type="Rhea" id="RHEA:17989"/>
        <dbReference type="Rhea" id="RHEA-COMP:9863"/>
        <dbReference type="Rhea" id="RHEA-COMP:11604"/>
        <dbReference type="ChEBI" id="CHEBI:15378"/>
        <dbReference type="ChEBI" id="CHEBI:29999"/>
        <dbReference type="ChEBI" id="CHEBI:30616"/>
        <dbReference type="ChEBI" id="CHEBI:83421"/>
        <dbReference type="ChEBI" id="CHEBI:456216"/>
        <dbReference type="EC" id="2.7.11.1"/>
    </reaction>
</comment>
<evidence type="ECO:0000256" key="15">
    <source>
        <dbReference type="SAM" id="MobiDB-lite"/>
    </source>
</evidence>
<evidence type="ECO:0000256" key="13">
    <source>
        <dbReference type="PROSITE-ProRule" id="PRU10141"/>
    </source>
</evidence>
<proteinExistence type="inferred from homology"/>
<organism evidence="17 18">
    <name type="scientific">Eucalyptus globulus</name>
    <name type="common">Tasmanian blue gum</name>
    <dbReference type="NCBI Taxonomy" id="34317"/>
    <lineage>
        <taxon>Eukaryota</taxon>
        <taxon>Viridiplantae</taxon>
        <taxon>Streptophyta</taxon>
        <taxon>Embryophyta</taxon>
        <taxon>Tracheophyta</taxon>
        <taxon>Spermatophyta</taxon>
        <taxon>Magnoliopsida</taxon>
        <taxon>eudicotyledons</taxon>
        <taxon>Gunneridae</taxon>
        <taxon>Pentapetalae</taxon>
        <taxon>rosids</taxon>
        <taxon>malvids</taxon>
        <taxon>Myrtales</taxon>
        <taxon>Myrtaceae</taxon>
        <taxon>Myrtoideae</taxon>
        <taxon>Eucalypteae</taxon>
        <taxon>Eucalyptus</taxon>
    </lineage>
</organism>
<evidence type="ECO:0000256" key="4">
    <source>
        <dbReference type="ARBA" id="ARBA00022527"/>
    </source>
</evidence>
<dbReference type="CDD" id="cd14066">
    <property type="entry name" value="STKc_IRAK"/>
    <property type="match status" value="1"/>
</dbReference>
<evidence type="ECO:0000256" key="8">
    <source>
        <dbReference type="ARBA" id="ARBA00022840"/>
    </source>
</evidence>
<dbReference type="InterPro" id="IPR008271">
    <property type="entry name" value="Ser/Thr_kinase_AS"/>
</dbReference>
<keyword evidence="6 13" id="KW-0547">Nucleotide-binding</keyword>
<comment type="similarity">
    <text evidence="14">Belongs to the protein kinase superfamily.</text>
</comment>
<reference evidence="17 18" key="1">
    <citation type="submission" date="2024-11" db="EMBL/GenBank/DDBJ databases">
        <title>Chromosome-level genome assembly of Eucalyptus globulus Labill. provides insights into its genome evolution.</title>
        <authorList>
            <person name="Li X."/>
        </authorList>
    </citation>
    <scope>NUCLEOTIDE SEQUENCE [LARGE SCALE GENOMIC DNA]</scope>
    <source>
        <strain evidence="17">CL2024</strain>
        <tissue evidence="17">Fresh tender leaves</tissue>
    </source>
</reference>
<evidence type="ECO:0000256" key="11">
    <source>
        <dbReference type="PIRSR" id="PIRSR000615-1"/>
    </source>
</evidence>
<feature type="binding site" evidence="12">
    <location>
        <position position="179"/>
    </location>
    <ligand>
        <name>Mg(2+)</name>
        <dbReference type="ChEBI" id="CHEBI:18420"/>
    </ligand>
</feature>
<gene>
    <name evidence="17" type="ORF">ACJRO7_028571</name>
</gene>
<protein>
    <recommendedName>
        <fullName evidence="2">non-specific serine/threonine protein kinase</fullName>
        <ecNumber evidence="2">2.7.11.1</ecNumber>
    </recommendedName>
</protein>
<evidence type="ECO:0000256" key="1">
    <source>
        <dbReference type="ARBA" id="ARBA00004236"/>
    </source>
</evidence>
<dbReference type="Gene3D" id="3.30.200.20">
    <property type="entry name" value="Phosphorylase Kinase, domain 1"/>
    <property type="match status" value="1"/>
</dbReference>
<dbReference type="FunFam" id="3.30.200.20:FF:000228">
    <property type="entry name" value="Serine/threonine-protein kinase BIK1"/>
    <property type="match status" value="1"/>
</dbReference>